<evidence type="ECO:0000256" key="5">
    <source>
        <dbReference type="PROSITE-ProRule" id="PRU00221"/>
    </source>
</evidence>
<keyword evidence="3" id="KW-0677">Repeat</keyword>
<feature type="repeat" description="WD" evidence="5">
    <location>
        <begin position="227"/>
        <end position="268"/>
    </location>
</feature>
<evidence type="ECO:0000256" key="2">
    <source>
        <dbReference type="ARBA" id="ARBA00022574"/>
    </source>
</evidence>
<feature type="domain" description="WDHD1/CFT4 helical bundle" evidence="8">
    <location>
        <begin position="754"/>
        <end position="856"/>
    </location>
</feature>
<dbReference type="AlphaFoldDB" id="A0A6G1HC78"/>
<gene>
    <name evidence="10" type="ORF">K402DRAFT_389574</name>
</gene>
<dbReference type="OrthoDB" id="427368at2759"/>
<dbReference type="PROSITE" id="PS00678">
    <property type="entry name" value="WD_REPEATS_1"/>
    <property type="match status" value="1"/>
</dbReference>
<dbReference type="GO" id="GO:0003682">
    <property type="term" value="F:chromatin binding"/>
    <property type="evidence" value="ECO:0007669"/>
    <property type="project" value="TreeGrafter"/>
</dbReference>
<dbReference type="PROSITE" id="PS50294">
    <property type="entry name" value="WD_REPEATS_REGION"/>
    <property type="match status" value="1"/>
</dbReference>
<dbReference type="GO" id="GO:0043596">
    <property type="term" value="C:nuclear replication fork"/>
    <property type="evidence" value="ECO:0007669"/>
    <property type="project" value="TreeGrafter"/>
</dbReference>
<dbReference type="PANTHER" id="PTHR19932">
    <property type="entry name" value="WD REPEAT AND HMG-BOX DNA BINDING PROTEIN"/>
    <property type="match status" value="1"/>
</dbReference>
<name>A0A6G1HC78_9PEZI</name>
<dbReference type="PANTHER" id="PTHR19932:SF10">
    <property type="entry name" value="WD REPEAT AND HMG-BOX DNA-BINDING PROTEIN 1"/>
    <property type="match status" value="1"/>
</dbReference>
<dbReference type="InterPro" id="IPR057646">
    <property type="entry name" value="WD40_WDHD1_1st"/>
</dbReference>
<organism evidence="10 11">
    <name type="scientific">Aulographum hederae CBS 113979</name>
    <dbReference type="NCBI Taxonomy" id="1176131"/>
    <lineage>
        <taxon>Eukaryota</taxon>
        <taxon>Fungi</taxon>
        <taxon>Dikarya</taxon>
        <taxon>Ascomycota</taxon>
        <taxon>Pezizomycotina</taxon>
        <taxon>Dothideomycetes</taxon>
        <taxon>Pleosporomycetidae</taxon>
        <taxon>Aulographales</taxon>
        <taxon>Aulographaceae</taxon>
    </lineage>
</organism>
<evidence type="ECO:0000256" key="4">
    <source>
        <dbReference type="ARBA" id="ARBA00023242"/>
    </source>
</evidence>
<dbReference type="InterPro" id="IPR022100">
    <property type="entry name" value="WDHD1/CFT4_beta-prop_2nd"/>
</dbReference>
<feature type="domain" description="WDHD1/CFT4 second beta-propeller" evidence="7">
    <location>
        <begin position="429"/>
        <end position="722"/>
    </location>
</feature>
<reference evidence="10" key="1">
    <citation type="journal article" date="2020" name="Stud. Mycol.">
        <title>101 Dothideomycetes genomes: a test case for predicting lifestyles and emergence of pathogens.</title>
        <authorList>
            <person name="Haridas S."/>
            <person name="Albert R."/>
            <person name="Binder M."/>
            <person name="Bloem J."/>
            <person name="Labutti K."/>
            <person name="Salamov A."/>
            <person name="Andreopoulos B."/>
            <person name="Baker S."/>
            <person name="Barry K."/>
            <person name="Bills G."/>
            <person name="Bluhm B."/>
            <person name="Cannon C."/>
            <person name="Castanera R."/>
            <person name="Culley D."/>
            <person name="Daum C."/>
            <person name="Ezra D."/>
            <person name="Gonzalez J."/>
            <person name="Henrissat B."/>
            <person name="Kuo A."/>
            <person name="Liang C."/>
            <person name="Lipzen A."/>
            <person name="Lutzoni F."/>
            <person name="Magnuson J."/>
            <person name="Mondo S."/>
            <person name="Nolan M."/>
            <person name="Ohm R."/>
            <person name="Pangilinan J."/>
            <person name="Park H.-J."/>
            <person name="Ramirez L."/>
            <person name="Alfaro M."/>
            <person name="Sun H."/>
            <person name="Tritt A."/>
            <person name="Yoshinaga Y."/>
            <person name="Zwiers L.-H."/>
            <person name="Turgeon B."/>
            <person name="Goodwin S."/>
            <person name="Spatafora J."/>
            <person name="Crous P."/>
            <person name="Grigoriev I."/>
        </authorList>
    </citation>
    <scope>NUCLEOTIDE SEQUENCE</scope>
    <source>
        <strain evidence="10">CBS 113979</strain>
    </source>
</reference>
<evidence type="ECO:0000259" key="9">
    <source>
        <dbReference type="Pfam" id="PF24817"/>
    </source>
</evidence>
<dbReference type="InterPro" id="IPR036322">
    <property type="entry name" value="WD40_repeat_dom_sf"/>
</dbReference>
<dbReference type="GO" id="GO:0006261">
    <property type="term" value="P:DNA-templated DNA replication"/>
    <property type="evidence" value="ECO:0007669"/>
    <property type="project" value="TreeGrafter"/>
</dbReference>
<dbReference type="InterPro" id="IPR048591">
    <property type="entry name" value="WDHD1/CFT4_hel"/>
</dbReference>
<dbReference type="Pfam" id="PF12341">
    <property type="entry name" value="Mcl1_mid"/>
    <property type="match status" value="1"/>
</dbReference>
<dbReference type="Gene3D" id="2.130.10.10">
    <property type="entry name" value="YVTN repeat-like/Quinoprotein amine dehydrogenase"/>
    <property type="match status" value="2"/>
</dbReference>
<feature type="region of interest" description="Disordered" evidence="6">
    <location>
        <begin position="395"/>
        <end position="420"/>
    </location>
</feature>
<evidence type="ECO:0000256" key="6">
    <source>
        <dbReference type="SAM" id="MobiDB-lite"/>
    </source>
</evidence>
<protein>
    <submittedName>
        <fullName evidence="10">WD40 repeat-like protein</fullName>
    </submittedName>
</protein>
<keyword evidence="11" id="KW-1185">Reference proteome</keyword>
<comment type="subcellular location">
    <subcellularLocation>
        <location evidence="1">Nucleus</location>
    </subcellularLocation>
</comment>
<dbReference type="PROSITE" id="PS50082">
    <property type="entry name" value="WD_REPEATS_2"/>
    <property type="match status" value="1"/>
</dbReference>
<evidence type="ECO:0000256" key="3">
    <source>
        <dbReference type="ARBA" id="ARBA00022737"/>
    </source>
</evidence>
<dbReference type="Proteomes" id="UP000800041">
    <property type="component" value="Unassembled WGS sequence"/>
</dbReference>
<dbReference type="EMBL" id="ML977141">
    <property type="protein sequence ID" value="KAF1990652.1"/>
    <property type="molecule type" value="Genomic_DNA"/>
</dbReference>
<keyword evidence="4" id="KW-0539">Nucleus</keyword>
<dbReference type="SUPFAM" id="SSF82171">
    <property type="entry name" value="DPP6 N-terminal domain-like"/>
    <property type="match status" value="1"/>
</dbReference>
<dbReference type="GO" id="GO:0000278">
    <property type="term" value="P:mitotic cell cycle"/>
    <property type="evidence" value="ECO:0007669"/>
    <property type="project" value="TreeGrafter"/>
</dbReference>
<evidence type="ECO:0000313" key="11">
    <source>
        <dbReference type="Proteomes" id="UP000800041"/>
    </source>
</evidence>
<sequence>MVQQRLRGRPAHTPGPTFLSYTPNGTKLVTVGLNNAIRVFQTGSDAEPTNIDNCQDSNTAVVAANEFFITGSEDGTVSKYSLESNTLQEVLVRCTLPVRDVALSPDGEWAAVASDELVVKVVNTEDMTRVLYLRDQAKPVKHVAFDKSGTYLAVSCTDGLVYVYSLSSKDPELVRKVDGLIRTLETDAEASSKITWHPDGRAFAAPTATRDIQIMSQSDWERQRVFKDGHGGDITALAWSPNGALLVSASTDRKLILWDVKTQKILKSYDDIRFTILALSWHPTSNILSYTNNEGELFIHTDFIPDEHISLLNKSRQPAPFIHDPLSEISGNARAALTNGVKSGIPSRHARHSSYDSLDDIFPSDIDAAPGDLNDFIEDDDGAAFDSRDHAINGFGKRPLDDPSGPDNRKRPNGYSYSRSSFQPKIHQAFQPGSTPWRGTRRYLSISLLGIIWTVSQETHYTITVEFYDRSSFRDFHFTDMYHFDKACLNEHGALFACDGAPRDDIQEERAMLMYRPHETWTTRGEYKIFLPLGEKIESCSLSESYIVACTSAGYVRVYTLFGVPVRVWRMKSQPSVTCASWRDYVMTIGNGAVGGDGKTRLTYSIENVKRGEVCQDEDSVGLCEGEALTSVFFSDNGDPHIYTTRGTLLVLAHWRHPSQARWTPLLDTNQLSRLASGKKEESYYPVAVAQDRFHCIILKGGDTYPSFPRPLLSDFEFRIPVSDPPHLLRSSGADDDEDDDGVEIAKNENTIDALEESLVRTSTLLTLLTDLTSATRASPSQQRALDDLVRQHDKTVLRLLDAECRQGDERGMKALEVVGMLKTKNDAMMNAAVKVAGHHGRSVLAEKIREVAERTVLGLDEDEDME</sequence>
<dbReference type="InterPro" id="IPR001680">
    <property type="entry name" value="WD40_rpt"/>
</dbReference>
<evidence type="ECO:0000259" key="7">
    <source>
        <dbReference type="Pfam" id="PF12341"/>
    </source>
</evidence>
<proteinExistence type="predicted"/>
<dbReference type="GO" id="GO:0006281">
    <property type="term" value="P:DNA repair"/>
    <property type="evidence" value="ECO:0007669"/>
    <property type="project" value="TreeGrafter"/>
</dbReference>
<dbReference type="SMART" id="SM00320">
    <property type="entry name" value="WD40"/>
    <property type="match status" value="7"/>
</dbReference>
<feature type="domain" description="WDHD1 first WD40" evidence="9">
    <location>
        <begin position="9"/>
        <end position="297"/>
    </location>
</feature>
<dbReference type="InterPro" id="IPR019775">
    <property type="entry name" value="WD40_repeat_CS"/>
</dbReference>
<accession>A0A6G1HC78</accession>
<dbReference type="InterPro" id="IPR015943">
    <property type="entry name" value="WD40/YVTN_repeat-like_dom_sf"/>
</dbReference>
<keyword evidence="2 5" id="KW-0853">WD repeat</keyword>
<evidence type="ECO:0000256" key="1">
    <source>
        <dbReference type="ARBA" id="ARBA00004123"/>
    </source>
</evidence>
<evidence type="ECO:0000313" key="10">
    <source>
        <dbReference type="EMBL" id="KAF1990652.1"/>
    </source>
</evidence>
<dbReference type="Pfam" id="PF20946">
    <property type="entry name" value="Ctf4_C"/>
    <property type="match status" value="1"/>
</dbReference>
<evidence type="ECO:0000259" key="8">
    <source>
        <dbReference type="Pfam" id="PF20946"/>
    </source>
</evidence>
<dbReference type="SUPFAM" id="SSF50978">
    <property type="entry name" value="WD40 repeat-like"/>
    <property type="match status" value="1"/>
</dbReference>
<dbReference type="Pfam" id="PF24817">
    <property type="entry name" value="WD40_WDHD1_1st"/>
    <property type="match status" value="1"/>
</dbReference>